<reference evidence="3 4" key="1">
    <citation type="submission" date="2020-04" db="EMBL/GenBank/DDBJ databases">
        <authorList>
            <person name="Wallbank WR R."/>
            <person name="Pardo Diaz C."/>
            <person name="Kozak K."/>
            <person name="Martin S."/>
            <person name="Jiggins C."/>
            <person name="Moest M."/>
            <person name="Warren A I."/>
            <person name="Byers J.R.P. K."/>
            <person name="Montejo-Kovacevich G."/>
            <person name="Yen C E."/>
        </authorList>
    </citation>
    <scope>NUCLEOTIDE SEQUENCE [LARGE SCALE GENOMIC DNA]</scope>
</reference>
<organism evidence="1 3">
    <name type="scientific">Arctia plantaginis</name>
    <name type="common">Wood tiger moth</name>
    <name type="synonym">Phalaena plantaginis</name>
    <dbReference type="NCBI Taxonomy" id="874455"/>
    <lineage>
        <taxon>Eukaryota</taxon>
        <taxon>Metazoa</taxon>
        <taxon>Ecdysozoa</taxon>
        <taxon>Arthropoda</taxon>
        <taxon>Hexapoda</taxon>
        <taxon>Insecta</taxon>
        <taxon>Pterygota</taxon>
        <taxon>Neoptera</taxon>
        <taxon>Endopterygota</taxon>
        <taxon>Lepidoptera</taxon>
        <taxon>Glossata</taxon>
        <taxon>Ditrysia</taxon>
        <taxon>Noctuoidea</taxon>
        <taxon>Erebidae</taxon>
        <taxon>Arctiinae</taxon>
        <taxon>Arctia</taxon>
    </lineage>
</organism>
<dbReference type="EMBL" id="CADEBD010000282">
    <property type="protein sequence ID" value="CAB3228153.1"/>
    <property type="molecule type" value="Genomic_DNA"/>
</dbReference>
<dbReference type="Proteomes" id="UP000494256">
    <property type="component" value="Unassembled WGS sequence"/>
</dbReference>
<dbReference type="EMBL" id="CADEBC010000301">
    <property type="protein sequence ID" value="CAB3228007.1"/>
    <property type="molecule type" value="Genomic_DNA"/>
</dbReference>
<name>A0A8S0Z7Y2_ARCPL</name>
<comment type="caution">
    <text evidence="1">The sequence shown here is derived from an EMBL/GenBank/DDBJ whole genome shotgun (WGS) entry which is preliminary data.</text>
</comment>
<evidence type="ECO:0000313" key="3">
    <source>
        <dbReference type="Proteomes" id="UP000494106"/>
    </source>
</evidence>
<accession>A0A8S0Z7Y2</accession>
<sequence length="125" mass="13871">MLNVTTYSGDVVRAGAWRGRAVLGRAVHSPFSPAIEQNNMSVDAFHVTNSSVPLPEGGSPVPRLYYTRNAALIAWCTRCCPQHLPHLLTFTRKTRFKGKVMGIIVRNRRCGAALKKGLKSDFQKF</sequence>
<evidence type="ECO:0000313" key="4">
    <source>
        <dbReference type="Proteomes" id="UP000494256"/>
    </source>
</evidence>
<evidence type="ECO:0000313" key="1">
    <source>
        <dbReference type="EMBL" id="CAB3228007.1"/>
    </source>
</evidence>
<dbReference type="AlphaFoldDB" id="A0A8S0Z7Y2"/>
<proteinExistence type="predicted"/>
<gene>
    <name evidence="2" type="ORF">APLA_LOCUS3386</name>
    <name evidence="1" type="ORF">APLA_LOCUS3528</name>
</gene>
<dbReference type="OrthoDB" id="10530964at2759"/>
<dbReference type="Proteomes" id="UP000494106">
    <property type="component" value="Unassembled WGS sequence"/>
</dbReference>
<protein>
    <submittedName>
        <fullName evidence="1">Uncharacterized protein</fullName>
    </submittedName>
</protein>
<evidence type="ECO:0000313" key="2">
    <source>
        <dbReference type="EMBL" id="CAB3228153.1"/>
    </source>
</evidence>
<keyword evidence="3" id="KW-1185">Reference proteome</keyword>